<proteinExistence type="predicted"/>
<accession>A0A4R2JC10</accession>
<dbReference type="Gene3D" id="3.40.50.1820">
    <property type="entry name" value="alpha/beta hydrolase"/>
    <property type="match status" value="1"/>
</dbReference>
<dbReference type="RefSeq" id="WP_132123289.1">
    <property type="nucleotide sequence ID" value="NZ_SLWS01000009.1"/>
</dbReference>
<dbReference type="AlphaFoldDB" id="A0A4R2JC10"/>
<protein>
    <submittedName>
        <fullName evidence="2">Uncharacterized protein</fullName>
    </submittedName>
</protein>
<gene>
    <name evidence="2" type="ORF">EV192_109297</name>
</gene>
<name>A0A4R2JC10_9PSEU</name>
<evidence type="ECO:0000313" key="2">
    <source>
        <dbReference type="EMBL" id="TCO54316.1"/>
    </source>
</evidence>
<sequence>MRALLFDDNQQFWFETLRVLGHATYGGSHPATTTVGTMPGWPPPSGSRPRRPTGMPPDRLTAPKTFLRFTSAEGAGAHCHSGAQRLAMSRIYDWLDDNLRK</sequence>
<organism evidence="2 3">
    <name type="scientific">Actinocrispum wychmicini</name>
    <dbReference type="NCBI Taxonomy" id="1213861"/>
    <lineage>
        <taxon>Bacteria</taxon>
        <taxon>Bacillati</taxon>
        <taxon>Actinomycetota</taxon>
        <taxon>Actinomycetes</taxon>
        <taxon>Pseudonocardiales</taxon>
        <taxon>Pseudonocardiaceae</taxon>
        <taxon>Actinocrispum</taxon>
    </lineage>
</organism>
<dbReference type="EMBL" id="SLWS01000009">
    <property type="protein sequence ID" value="TCO54316.1"/>
    <property type="molecule type" value="Genomic_DNA"/>
</dbReference>
<keyword evidence="3" id="KW-1185">Reference proteome</keyword>
<evidence type="ECO:0000256" key="1">
    <source>
        <dbReference type="SAM" id="MobiDB-lite"/>
    </source>
</evidence>
<reference evidence="2 3" key="1">
    <citation type="submission" date="2019-03" db="EMBL/GenBank/DDBJ databases">
        <title>Genomic Encyclopedia of Type Strains, Phase IV (KMG-IV): sequencing the most valuable type-strain genomes for metagenomic binning, comparative biology and taxonomic classification.</title>
        <authorList>
            <person name="Goeker M."/>
        </authorList>
    </citation>
    <scope>NUCLEOTIDE SEQUENCE [LARGE SCALE GENOMIC DNA]</scope>
    <source>
        <strain evidence="2 3">DSM 45934</strain>
    </source>
</reference>
<comment type="caution">
    <text evidence="2">The sequence shown here is derived from an EMBL/GenBank/DDBJ whole genome shotgun (WGS) entry which is preliminary data.</text>
</comment>
<evidence type="ECO:0000313" key="3">
    <source>
        <dbReference type="Proteomes" id="UP000295680"/>
    </source>
</evidence>
<dbReference type="Proteomes" id="UP000295680">
    <property type="component" value="Unassembled WGS sequence"/>
</dbReference>
<dbReference type="InterPro" id="IPR029058">
    <property type="entry name" value="AB_hydrolase_fold"/>
</dbReference>
<dbReference type="OrthoDB" id="9765647at2"/>
<feature type="region of interest" description="Disordered" evidence="1">
    <location>
        <begin position="30"/>
        <end position="59"/>
    </location>
</feature>